<gene>
    <name evidence="2" type="ORF">CDO81_00085</name>
</gene>
<evidence type="ECO:0000313" key="3">
    <source>
        <dbReference type="Proteomes" id="UP000197446"/>
    </source>
</evidence>
<organism evidence="2 3">
    <name type="scientific">Roseateles puraquae</name>
    <dbReference type="NCBI Taxonomy" id="431059"/>
    <lineage>
        <taxon>Bacteria</taxon>
        <taxon>Pseudomonadati</taxon>
        <taxon>Pseudomonadota</taxon>
        <taxon>Betaproteobacteria</taxon>
        <taxon>Burkholderiales</taxon>
        <taxon>Sphaerotilaceae</taxon>
        <taxon>Roseateles</taxon>
    </lineage>
</organism>
<dbReference type="AlphaFoldDB" id="A0A254NBE0"/>
<keyword evidence="1" id="KW-0812">Transmembrane</keyword>
<keyword evidence="3" id="KW-1185">Reference proteome</keyword>
<keyword evidence="1" id="KW-1133">Transmembrane helix</keyword>
<protein>
    <submittedName>
        <fullName evidence="2">Uncharacterized protein</fullName>
    </submittedName>
</protein>
<keyword evidence="1" id="KW-0472">Membrane</keyword>
<feature type="transmembrane region" description="Helical" evidence="1">
    <location>
        <begin position="6"/>
        <end position="24"/>
    </location>
</feature>
<accession>A0A254NBE0</accession>
<evidence type="ECO:0000256" key="1">
    <source>
        <dbReference type="SAM" id="Phobius"/>
    </source>
</evidence>
<dbReference type="Proteomes" id="UP000197446">
    <property type="component" value="Unassembled WGS sequence"/>
</dbReference>
<sequence>MRLVRMSVVFLVTYGLLNLGYFLLPDGDLKKIHEWAILKPAAATLNGLFGASVSIIDNGLVSDGIYLAVVRGCDGAGVMFGGMPG</sequence>
<comment type="caution">
    <text evidence="2">The sequence shown here is derived from an EMBL/GenBank/DDBJ whole genome shotgun (WGS) entry which is preliminary data.</text>
</comment>
<reference evidence="2 3" key="1">
    <citation type="journal article" date="2007" name="Int. J. Syst. Evol. Microbiol.">
        <title>Description of Pelomonas aquatica sp. nov. and Pelomonas puraquae sp. nov., isolated from industrial and haemodialysis water.</title>
        <authorList>
            <person name="Gomila M."/>
            <person name="Bowien B."/>
            <person name="Falsen E."/>
            <person name="Moore E.R."/>
            <person name="Lalucat J."/>
        </authorList>
    </citation>
    <scope>NUCLEOTIDE SEQUENCE [LARGE SCALE GENOMIC DNA]</scope>
    <source>
        <strain evidence="2 3">CCUG 52769</strain>
    </source>
</reference>
<name>A0A254NBE0_9BURK</name>
<proteinExistence type="predicted"/>
<dbReference type="EMBL" id="NISI01000001">
    <property type="protein sequence ID" value="OWR04934.1"/>
    <property type="molecule type" value="Genomic_DNA"/>
</dbReference>
<evidence type="ECO:0000313" key="2">
    <source>
        <dbReference type="EMBL" id="OWR04934.1"/>
    </source>
</evidence>